<feature type="region of interest" description="Disordered" evidence="1">
    <location>
        <begin position="58"/>
        <end position="104"/>
    </location>
</feature>
<evidence type="ECO:0000256" key="1">
    <source>
        <dbReference type="SAM" id="MobiDB-lite"/>
    </source>
</evidence>
<organism evidence="2 3">
    <name type="scientific">Rhipicephalus sanguineus</name>
    <name type="common">Brown dog tick</name>
    <name type="synonym">Ixodes sanguineus</name>
    <dbReference type="NCBI Taxonomy" id="34632"/>
    <lineage>
        <taxon>Eukaryota</taxon>
        <taxon>Metazoa</taxon>
        <taxon>Ecdysozoa</taxon>
        <taxon>Arthropoda</taxon>
        <taxon>Chelicerata</taxon>
        <taxon>Arachnida</taxon>
        <taxon>Acari</taxon>
        <taxon>Parasitiformes</taxon>
        <taxon>Ixodida</taxon>
        <taxon>Ixodoidea</taxon>
        <taxon>Ixodidae</taxon>
        <taxon>Rhipicephalinae</taxon>
        <taxon>Rhipicephalus</taxon>
        <taxon>Rhipicephalus</taxon>
    </lineage>
</organism>
<reference evidence="2" key="1">
    <citation type="journal article" date="2020" name="Cell">
        <title>Large-Scale Comparative Analyses of Tick Genomes Elucidate Their Genetic Diversity and Vector Capacities.</title>
        <authorList>
            <consortium name="Tick Genome and Microbiome Consortium (TIGMIC)"/>
            <person name="Jia N."/>
            <person name="Wang J."/>
            <person name="Shi W."/>
            <person name="Du L."/>
            <person name="Sun Y."/>
            <person name="Zhan W."/>
            <person name="Jiang J.F."/>
            <person name="Wang Q."/>
            <person name="Zhang B."/>
            <person name="Ji P."/>
            <person name="Bell-Sakyi L."/>
            <person name="Cui X.M."/>
            <person name="Yuan T.T."/>
            <person name="Jiang B.G."/>
            <person name="Yang W.F."/>
            <person name="Lam T.T."/>
            <person name="Chang Q.C."/>
            <person name="Ding S.J."/>
            <person name="Wang X.J."/>
            <person name="Zhu J.G."/>
            <person name="Ruan X.D."/>
            <person name="Zhao L."/>
            <person name="Wei J.T."/>
            <person name="Ye R.Z."/>
            <person name="Que T.C."/>
            <person name="Du C.H."/>
            <person name="Zhou Y.H."/>
            <person name="Cheng J.X."/>
            <person name="Dai P.F."/>
            <person name="Guo W.B."/>
            <person name="Han X.H."/>
            <person name="Huang E.J."/>
            <person name="Li L.F."/>
            <person name="Wei W."/>
            <person name="Gao Y.C."/>
            <person name="Liu J.Z."/>
            <person name="Shao H.Z."/>
            <person name="Wang X."/>
            <person name="Wang C.C."/>
            <person name="Yang T.C."/>
            <person name="Huo Q.B."/>
            <person name="Li W."/>
            <person name="Chen H.Y."/>
            <person name="Chen S.E."/>
            <person name="Zhou L.G."/>
            <person name="Ni X.B."/>
            <person name="Tian J.H."/>
            <person name="Sheng Y."/>
            <person name="Liu T."/>
            <person name="Pan Y.S."/>
            <person name="Xia L.Y."/>
            <person name="Li J."/>
            <person name="Zhao F."/>
            <person name="Cao W.C."/>
        </authorList>
    </citation>
    <scope>NUCLEOTIDE SEQUENCE</scope>
    <source>
        <strain evidence="2">Rsan-2018</strain>
    </source>
</reference>
<dbReference type="Proteomes" id="UP000821837">
    <property type="component" value="Chromosome 5"/>
</dbReference>
<proteinExistence type="predicted"/>
<gene>
    <name evidence="2" type="ORF">HPB52_023833</name>
</gene>
<evidence type="ECO:0000313" key="2">
    <source>
        <dbReference type="EMBL" id="KAH7952498.1"/>
    </source>
</evidence>
<evidence type="ECO:0000313" key="3">
    <source>
        <dbReference type="Proteomes" id="UP000821837"/>
    </source>
</evidence>
<reference evidence="2" key="2">
    <citation type="submission" date="2021-09" db="EMBL/GenBank/DDBJ databases">
        <authorList>
            <person name="Jia N."/>
            <person name="Wang J."/>
            <person name="Shi W."/>
            <person name="Du L."/>
            <person name="Sun Y."/>
            <person name="Zhan W."/>
            <person name="Jiang J."/>
            <person name="Wang Q."/>
            <person name="Zhang B."/>
            <person name="Ji P."/>
            <person name="Sakyi L.B."/>
            <person name="Cui X."/>
            <person name="Yuan T."/>
            <person name="Jiang B."/>
            <person name="Yang W."/>
            <person name="Lam T.T.-Y."/>
            <person name="Chang Q."/>
            <person name="Ding S."/>
            <person name="Wang X."/>
            <person name="Zhu J."/>
            <person name="Ruan X."/>
            <person name="Zhao L."/>
            <person name="Wei J."/>
            <person name="Que T."/>
            <person name="Du C."/>
            <person name="Cheng J."/>
            <person name="Dai P."/>
            <person name="Han X."/>
            <person name="Huang E."/>
            <person name="Gao Y."/>
            <person name="Liu J."/>
            <person name="Shao H."/>
            <person name="Ye R."/>
            <person name="Li L."/>
            <person name="Wei W."/>
            <person name="Wang X."/>
            <person name="Wang C."/>
            <person name="Huo Q."/>
            <person name="Li W."/>
            <person name="Guo W."/>
            <person name="Chen H."/>
            <person name="Chen S."/>
            <person name="Zhou L."/>
            <person name="Zhou L."/>
            <person name="Ni X."/>
            <person name="Tian J."/>
            <person name="Zhou Y."/>
            <person name="Sheng Y."/>
            <person name="Liu T."/>
            <person name="Pan Y."/>
            <person name="Xia L."/>
            <person name="Li J."/>
            <person name="Zhao F."/>
            <person name="Cao W."/>
        </authorList>
    </citation>
    <scope>NUCLEOTIDE SEQUENCE</scope>
    <source>
        <strain evidence="2">Rsan-2018</strain>
        <tissue evidence="2">Larvae</tissue>
    </source>
</reference>
<name>A0A9D4PTA9_RHISA</name>
<comment type="caution">
    <text evidence="2">The sequence shown here is derived from an EMBL/GenBank/DDBJ whole genome shotgun (WGS) entry which is preliminary data.</text>
</comment>
<protein>
    <submittedName>
        <fullName evidence="2">Uncharacterized protein</fullName>
    </submittedName>
</protein>
<dbReference type="AlphaFoldDB" id="A0A9D4PTA9"/>
<sequence length="119" mass="12887">MRGRLVLAAEEVAVFKNTRLITGSSPLGPLIDRIIASAGERTRISCRSALNWCAGERRRRREAPRPGFGSAPDEEGRDPDHLSAPVAPPQSAADLTKHRQRSRAEDAAVAAVTVVRCFS</sequence>
<keyword evidence="3" id="KW-1185">Reference proteome</keyword>
<dbReference type="EMBL" id="JABSTV010001251">
    <property type="protein sequence ID" value="KAH7952498.1"/>
    <property type="molecule type" value="Genomic_DNA"/>
</dbReference>
<accession>A0A9D4PTA9</accession>